<evidence type="ECO:0000256" key="4">
    <source>
        <dbReference type="ARBA" id="ARBA00022692"/>
    </source>
</evidence>
<dbReference type="Gene3D" id="1.25.40.20">
    <property type="entry name" value="Ankyrin repeat-containing domain"/>
    <property type="match status" value="2"/>
</dbReference>
<evidence type="ECO:0000256" key="12">
    <source>
        <dbReference type="SAM" id="MobiDB-lite"/>
    </source>
</evidence>
<dbReference type="SMART" id="SM00100">
    <property type="entry name" value="cNMP"/>
    <property type="match status" value="1"/>
</dbReference>
<keyword evidence="11" id="KW-0040">ANK repeat</keyword>
<keyword evidence="10" id="KW-0407">Ion channel</keyword>
<keyword evidence="8" id="KW-0406">Ion transport</keyword>
<evidence type="ECO:0000256" key="6">
    <source>
        <dbReference type="ARBA" id="ARBA00022882"/>
    </source>
</evidence>
<comment type="subcellular location">
    <subcellularLocation>
        <location evidence="1">Membrane</location>
        <topology evidence="1">Multi-pass membrane protein</topology>
    </subcellularLocation>
</comment>
<dbReference type="InterPro" id="IPR002110">
    <property type="entry name" value="Ankyrin_rpt"/>
</dbReference>
<comment type="similarity">
    <text evidence="2">Belongs to the potassium channel family. Plant (TC 1.A.1.4) subfamily.</text>
</comment>
<feature type="transmembrane region" description="Helical" evidence="13">
    <location>
        <begin position="191"/>
        <end position="213"/>
    </location>
</feature>
<evidence type="ECO:0000256" key="2">
    <source>
        <dbReference type="ARBA" id="ARBA00007929"/>
    </source>
</evidence>
<feature type="repeat" description="ANK" evidence="11">
    <location>
        <begin position="699"/>
        <end position="731"/>
    </location>
</feature>
<dbReference type="OMA" id="EMIFIMF"/>
<dbReference type="CDD" id="cd00038">
    <property type="entry name" value="CAP_ED"/>
    <property type="match status" value="1"/>
</dbReference>
<keyword evidence="5" id="KW-0633">Potassium transport</keyword>
<keyword evidence="16" id="KW-1185">Reference proteome</keyword>
<evidence type="ECO:0000259" key="14">
    <source>
        <dbReference type="PROSITE" id="PS50042"/>
    </source>
</evidence>
<dbReference type="PRINTS" id="PR01463">
    <property type="entry name" value="EAGCHANLFMLY"/>
</dbReference>
<dbReference type="GO" id="GO:0005249">
    <property type="term" value="F:voltage-gated potassium channel activity"/>
    <property type="evidence" value="ECO:0007669"/>
    <property type="project" value="InterPro"/>
</dbReference>
<evidence type="ECO:0000256" key="5">
    <source>
        <dbReference type="ARBA" id="ARBA00022826"/>
    </source>
</evidence>
<dbReference type="SUPFAM" id="SSF51206">
    <property type="entry name" value="cAMP-binding domain-like"/>
    <property type="match status" value="1"/>
</dbReference>
<evidence type="ECO:0000256" key="9">
    <source>
        <dbReference type="ARBA" id="ARBA00023136"/>
    </source>
</evidence>
<keyword evidence="3" id="KW-0813">Transport</keyword>
<name>A0A1Y1I7K5_KLENI</name>
<feature type="transmembrane region" description="Helical" evidence="13">
    <location>
        <begin position="333"/>
        <end position="351"/>
    </location>
</feature>
<feature type="transmembrane region" description="Helical" evidence="13">
    <location>
        <begin position="280"/>
        <end position="302"/>
    </location>
</feature>
<feature type="domain" description="Cyclic nucleotide-binding" evidence="14">
    <location>
        <begin position="508"/>
        <end position="628"/>
    </location>
</feature>
<feature type="transmembrane region" description="Helical" evidence="13">
    <location>
        <begin position="407"/>
        <end position="425"/>
    </location>
</feature>
<feature type="region of interest" description="Disordered" evidence="12">
    <location>
        <begin position="25"/>
        <end position="101"/>
    </location>
</feature>
<dbReference type="Pfam" id="PF12796">
    <property type="entry name" value="Ank_2"/>
    <property type="match status" value="2"/>
</dbReference>
<evidence type="ECO:0000256" key="10">
    <source>
        <dbReference type="ARBA" id="ARBA00023303"/>
    </source>
</evidence>
<dbReference type="PROSITE" id="PS50088">
    <property type="entry name" value="ANK_REPEAT"/>
    <property type="match status" value="3"/>
</dbReference>
<reference evidence="15 16" key="1">
    <citation type="journal article" date="2014" name="Nat. Commun.">
        <title>Klebsormidium flaccidum genome reveals primary factors for plant terrestrial adaptation.</title>
        <authorList>
            <person name="Hori K."/>
            <person name="Maruyama F."/>
            <person name="Fujisawa T."/>
            <person name="Togashi T."/>
            <person name="Yamamoto N."/>
            <person name="Seo M."/>
            <person name="Sato S."/>
            <person name="Yamada T."/>
            <person name="Mori H."/>
            <person name="Tajima N."/>
            <person name="Moriyama T."/>
            <person name="Ikeuchi M."/>
            <person name="Watanabe M."/>
            <person name="Wada H."/>
            <person name="Kobayashi K."/>
            <person name="Saito M."/>
            <person name="Masuda T."/>
            <person name="Sasaki-Sekimoto Y."/>
            <person name="Mashiguchi K."/>
            <person name="Awai K."/>
            <person name="Shimojima M."/>
            <person name="Masuda S."/>
            <person name="Iwai M."/>
            <person name="Nobusawa T."/>
            <person name="Narise T."/>
            <person name="Kondo S."/>
            <person name="Saito H."/>
            <person name="Sato R."/>
            <person name="Murakawa M."/>
            <person name="Ihara Y."/>
            <person name="Oshima-Yamada Y."/>
            <person name="Ohtaka K."/>
            <person name="Satoh M."/>
            <person name="Sonobe K."/>
            <person name="Ishii M."/>
            <person name="Ohtani R."/>
            <person name="Kanamori-Sato M."/>
            <person name="Honoki R."/>
            <person name="Miyazaki D."/>
            <person name="Mochizuki H."/>
            <person name="Umetsu J."/>
            <person name="Higashi K."/>
            <person name="Shibata D."/>
            <person name="Kamiya Y."/>
            <person name="Sato N."/>
            <person name="Nakamura Y."/>
            <person name="Tabata S."/>
            <person name="Ida S."/>
            <person name="Kurokawa K."/>
            <person name="Ohta H."/>
        </authorList>
    </citation>
    <scope>NUCLEOTIDE SEQUENCE [LARGE SCALE GENOMIC DNA]</scope>
    <source>
        <strain evidence="15 16">NIES-2285</strain>
    </source>
</reference>
<feature type="repeat" description="ANK" evidence="11">
    <location>
        <begin position="796"/>
        <end position="828"/>
    </location>
</feature>
<feature type="compositionally biased region" description="Basic and acidic residues" evidence="12">
    <location>
        <begin position="40"/>
        <end position="67"/>
    </location>
</feature>
<gene>
    <name evidence="15" type="ORF">KFL_001750250</name>
</gene>
<dbReference type="PANTHER" id="PTHR45743">
    <property type="entry name" value="POTASSIUM CHANNEL AKT1"/>
    <property type="match status" value="1"/>
</dbReference>
<dbReference type="EMBL" id="DF237124">
    <property type="protein sequence ID" value="GAQ84088.1"/>
    <property type="molecule type" value="Genomic_DNA"/>
</dbReference>
<dbReference type="Gene3D" id="1.10.287.70">
    <property type="match status" value="1"/>
</dbReference>
<dbReference type="InterPro" id="IPR036770">
    <property type="entry name" value="Ankyrin_rpt-contain_sf"/>
</dbReference>
<dbReference type="PANTHER" id="PTHR45743:SF2">
    <property type="entry name" value="POTASSIUM CHANNEL AKT1"/>
    <property type="match status" value="1"/>
</dbReference>
<evidence type="ECO:0000313" key="16">
    <source>
        <dbReference type="Proteomes" id="UP000054558"/>
    </source>
</evidence>
<dbReference type="PROSITE" id="PS50042">
    <property type="entry name" value="CNMP_BINDING_3"/>
    <property type="match status" value="1"/>
</dbReference>
<feature type="repeat" description="ANK" evidence="11">
    <location>
        <begin position="732"/>
        <end position="764"/>
    </location>
</feature>
<protein>
    <submittedName>
        <fullName evidence="15">K+-channel ERG and related proteins</fullName>
    </submittedName>
</protein>
<evidence type="ECO:0000256" key="8">
    <source>
        <dbReference type="ARBA" id="ARBA00023065"/>
    </source>
</evidence>
<evidence type="ECO:0000256" key="1">
    <source>
        <dbReference type="ARBA" id="ARBA00004141"/>
    </source>
</evidence>
<keyword evidence="5" id="KW-0631">Potassium channel</keyword>
<dbReference type="Proteomes" id="UP000054558">
    <property type="component" value="Unassembled WGS sequence"/>
</dbReference>
<feature type="compositionally biased region" description="Basic residues" evidence="12">
    <location>
        <begin position="27"/>
        <end position="39"/>
    </location>
</feature>
<keyword evidence="6" id="KW-0851">Voltage-gated channel</keyword>
<feature type="transmembrane region" description="Helical" evidence="13">
    <location>
        <begin position="225"/>
        <end position="244"/>
    </location>
</feature>
<keyword evidence="9 13" id="KW-0472">Membrane</keyword>
<dbReference type="Pfam" id="PF00027">
    <property type="entry name" value="cNMP_binding"/>
    <property type="match status" value="1"/>
</dbReference>
<dbReference type="SUPFAM" id="SSF81324">
    <property type="entry name" value="Voltage-gated potassium channels"/>
    <property type="match status" value="1"/>
</dbReference>
<organism evidence="15 16">
    <name type="scientific">Klebsormidium nitens</name>
    <name type="common">Green alga</name>
    <name type="synonym">Ulothrix nitens</name>
    <dbReference type="NCBI Taxonomy" id="105231"/>
    <lineage>
        <taxon>Eukaryota</taxon>
        <taxon>Viridiplantae</taxon>
        <taxon>Streptophyta</taxon>
        <taxon>Klebsormidiophyceae</taxon>
        <taxon>Klebsormidiales</taxon>
        <taxon>Klebsormidiaceae</taxon>
        <taxon>Klebsormidium</taxon>
    </lineage>
</organism>
<dbReference type="Gene3D" id="2.60.120.10">
    <property type="entry name" value="Jelly Rolls"/>
    <property type="match status" value="1"/>
</dbReference>
<dbReference type="InterPro" id="IPR018490">
    <property type="entry name" value="cNMP-bd_dom_sf"/>
</dbReference>
<dbReference type="GO" id="GO:0034702">
    <property type="term" value="C:monoatomic ion channel complex"/>
    <property type="evidence" value="ECO:0007669"/>
    <property type="project" value="UniProtKB-KW"/>
</dbReference>
<sequence length="880" mass="98556">MMATKSGQLRNWWWDPDLERQTQNAWRKGRNARNRAVLRRVKDDAELDRPSDRHSRPHDHTKYEELPSGHLPGPSGYQGGILSDMSVEDTGTGKGSDLRRSAKGFGVHGVGSFRGSRKFEDSPEMRAVMYGSTAHPNHGRDDSLFGQFEEKAIRGLHGGEVRRPRGPTVAEVEADRLPWGILHPESDGYLWFWNATIALAVVTAFVVPFNIAYLQAQNLGTGTNLFLYAIDLVFLADIAVNFRLATFRAGEWVTDARTIAWQYARGELIYDVIAAVPWDLVLAVVTQAKGHFVMSLTLLGLVRVLRLKRLWSFFWLVGVDMRFDYFWTSVTKFTLLILFSAHWAGCIYFLLARLRDFGPGTWVAADQPDLPSKSAFDCYVTSIYWAMTTLSTTGYGDFTAVDIPERIWTAFFMVFNLGLTAYVLGNMTVLLTKADALTATYRDRLSTMTEYMKAHHVPGALQRQSQAHLKLHFDTARVRDEVLRHVPASIRMRILKHNYSAYLTEPYLFMGTSNLFKDQLTTHMHVEFFLPGMNVITLHDPNSELYIICSGTCEVILKDESGEEEVWYEYVEGEVFGEFSFITSSSQPWTIRTASVCRLLIIERDDFEEIAKNHPVDLRKVQLNLLEKTRLLAATVNEKEARRGLVELAVLVKQEVETFISKQEQETITSLCYAAKRGDLLEIHKLLASGIDPSCADYDGRTPLHVAAASGQDKVVLYLLQKKADPNAKDLHGKTPLSEAVQNGHLSTAEVLREFKAELLLRNEANHLCRLAHAGLVTELTTMLLFGADPNAADYDGRTAFHIAAAEGRVGVVRALLAAHADVNCRDRWNQTPLDEALRAQHQAVAELLQEKGGERGGGVPQGDVIGTSSGRTTRGPPSL</sequence>
<keyword evidence="7 13" id="KW-1133">Transmembrane helix</keyword>
<evidence type="ECO:0000313" key="15">
    <source>
        <dbReference type="EMBL" id="GAQ84088.1"/>
    </source>
</evidence>
<dbReference type="Pfam" id="PF00520">
    <property type="entry name" value="Ion_trans"/>
    <property type="match status" value="1"/>
</dbReference>
<dbReference type="PROSITE" id="PS50297">
    <property type="entry name" value="ANK_REP_REGION"/>
    <property type="match status" value="2"/>
</dbReference>
<evidence type="ECO:0000256" key="3">
    <source>
        <dbReference type="ARBA" id="ARBA00022448"/>
    </source>
</evidence>
<dbReference type="PRINTS" id="PR01415">
    <property type="entry name" value="ANKYRIN"/>
</dbReference>
<dbReference type="InterPro" id="IPR000595">
    <property type="entry name" value="cNMP-bd_dom"/>
</dbReference>
<proteinExistence type="inferred from homology"/>
<evidence type="ECO:0000256" key="11">
    <source>
        <dbReference type="PROSITE-ProRule" id="PRU00023"/>
    </source>
</evidence>
<accession>A0A1Y1I7K5</accession>
<dbReference type="SUPFAM" id="SSF48403">
    <property type="entry name" value="Ankyrin repeat"/>
    <property type="match status" value="1"/>
</dbReference>
<dbReference type="OrthoDB" id="2012993at2759"/>
<evidence type="ECO:0000256" key="13">
    <source>
        <dbReference type="SAM" id="Phobius"/>
    </source>
</evidence>
<dbReference type="InterPro" id="IPR005821">
    <property type="entry name" value="Ion_trans_dom"/>
</dbReference>
<dbReference type="AlphaFoldDB" id="A0A1Y1I7K5"/>
<keyword evidence="5" id="KW-0630">Potassium</keyword>
<dbReference type="STRING" id="105231.A0A1Y1I7K5"/>
<feature type="region of interest" description="Disordered" evidence="12">
    <location>
        <begin position="850"/>
        <end position="880"/>
    </location>
</feature>
<keyword evidence="4 13" id="KW-0812">Transmembrane</keyword>
<dbReference type="InterPro" id="IPR014710">
    <property type="entry name" value="RmlC-like_jellyroll"/>
</dbReference>
<evidence type="ECO:0000256" key="7">
    <source>
        <dbReference type="ARBA" id="ARBA00022989"/>
    </source>
</evidence>
<dbReference type="InterPro" id="IPR003938">
    <property type="entry name" value="K_chnl_volt-dep_EAG/ELK/ERG"/>
</dbReference>
<dbReference type="InterPro" id="IPR045319">
    <property type="entry name" value="KAT/AKT"/>
</dbReference>
<dbReference type="SMART" id="SM00248">
    <property type="entry name" value="ANK"/>
    <property type="match status" value="5"/>
</dbReference>